<sequence>MTLLQIIAAIFLPPLGTFLARGLGPAFWVTVLLTIIAWIPGMIFALVVILKPDILPPALLRGRASA</sequence>
<feature type="transmembrane region" description="Helical" evidence="6">
    <location>
        <begin position="26"/>
        <end position="50"/>
    </location>
</feature>
<keyword evidence="5 6" id="KW-0472">Membrane</keyword>
<evidence type="ECO:0000256" key="3">
    <source>
        <dbReference type="ARBA" id="ARBA00022692"/>
    </source>
</evidence>
<dbReference type="PANTHER" id="PTHR21659:SF42">
    <property type="entry name" value="UPF0057 MEMBRANE PROTEIN ZK632.10-RELATED"/>
    <property type="match status" value="1"/>
</dbReference>
<keyword evidence="8" id="KW-1185">Reference proteome</keyword>
<accession>A0ABY7TK71</accession>
<dbReference type="Pfam" id="PF01679">
    <property type="entry name" value="Pmp3"/>
    <property type="match status" value="1"/>
</dbReference>
<evidence type="ECO:0000313" key="7">
    <source>
        <dbReference type="EMBL" id="WCT73350.1"/>
    </source>
</evidence>
<organism evidence="7 8">
    <name type="scientific">Sphingomonas naphthae</name>
    <dbReference type="NCBI Taxonomy" id="1813468"/>
    <lineage>
        <taxon>Bacteria</taxon>
        <taxon>Pseudomonadati</taxon>
        <taxon>Pseudomonadota</taxon>
        <taxon>Alphaproteobacteria</taxon>
        <taxon>Sphingomonadales</taxon>
        <taxon>Sphingomonadaceae</taxon>
        <taxon>Sphingomonas</taxon>
    </lineage>
</organism>
<evidence type="ECO:0000313" key="8">
    <source>
        <dbReference type="Proteomes" id="UP001220395"/>
    </source>
</evidence>
<evidence type="ECO:0000256" key="1">
    <source>
        <dbReference type="ARBA" id="ARBA00004370"/>
    </source>
</evidence>
<dbReference type="InterPro" id="IPR000612">
    <property type="entry name" value="PMP3"/>
</dbReference>
<gene>
    <name evidence="7" type="ORF">PQ455_17345</name>
</gene>
<comment type="similarity">
    <text evidence="2">Belongs to the UPF0057 (PMP3) family.</text>
</comment>
<keyword evidence="4 6" id="KW-1133">Transmembrane helix</keyword>
<evidence type="ECO:0000256" key="2">
    <source>
        <dbReference type="ARBA" id="ARBA00009530"/>
    </source>
</evidence>
<dbReference type="RefSeq" id="WP_273687505.1">
    <property type="nucleotide sequence ID" value="NZ_CP117411.1"/>
</dbReference>
<dbReference type="EMBL" id="CP117411">
    <property type="protein sequence ID" value="WCT73350.1"/>
    <property type="molecule type" value="Genomic_DNA"/>
</dbReference>
<name>A0ABY7TK71_9SPHN</name>
<comment type="subcellular location">
    <subcellularLocation>
        <location evidence="1">Membrane</location>
    </subcellularLocation>
</comment>
<dbReference type="Proteomes" id="UP001220395">
    <property type="component" value="Chromosome"/>
</dbReference>
<proteinExistence type="inferred from homology"/>
<evidence type="ECO:0000256" key="6">
    <source>
        <dbReference type="SAM" id="Phobius"/>
    </source>
</evidence>
<evidence type="ECO:0000256" key="4">
    <source>
        <dbReference type="ARBA" id="ARBA00022989"/>
    </source>
</evidence>
<dbReference type="PANTHER" id="PTHR21659">
    <property type="entry name" value="HYDROPHOBIC PROTEIN RCI2 LOW TEMPERATURE AND SALT RESPONSIVE PROTEIN LTI6 -RELATED"/>
    <property type="match status" value="1"/>
</dbReference>
<protein>
    <submittedName>
        <fullName evidence="7">YqaE/Pmp3 family membrane protein</fullName>
    </submittedName>
</protein>
<evidence type="ECO:0000256" key="5">
    <source>
        <dbReference type="ARBA" id="ARBA00023136"/>
    </source>
</evidence>
<keyword evidence="3 6" id="KW-0812">Transmembrane</keyword>
<reference evidence="7 8" key="1">
    <citation type="submission" date="2023-02" db="EMBL/GenBank/DDBJ databases">
        <title>Genome sequence of Sphingomonas naphthae.</title>
        <authorList>
            <person name="Kim S."/>
            <person name="Heo J."/>
            <person name="Kwon S.-W."/>
        </authorList>
    </citation>
    <scope>NUCLEOTIDE SEQUENCE [LARGE SCALE GENOMIC DNA]</scope>
    <source>
        <strain evidence="7 8">KACC 18716</strain>
    </source>
</reference>